<name>A0ABT8L2I2_9BACT</name>
<gene>
    <name evidence="1" type="ORF">QQ020_03160</name>
</gene>
<dbReference type="Proteomes" id="UP001172083">
    <property type="component" value="Unassembled WGS sequence"/>
</dbReference>
<evidence type="ECO:0000313" key="1">
    <source>
        <dbReference type="EMBL" id="MDN5211025.1"/>
    </source>
</evidence>
<dbReference type="RefSeq" id="WP_346756361.1">
    <property type="nucleotide sequence ID" value="NZ_JAUJEB010000001.1"/>
</dbReference>
<protein>
    <submittedName>
        <fullName evidence="1">Uncharacterized protein</fullName>
    </submittedName>
</protein>
<reference evidence="1" key="1">
    <citation type="submission" date="2023-06" db="EMBL/GenBank/DDBJ databases">
        <title>Genomic of Agaribacillus aureum.</title>
        <authorList>
            <person name="Wang G."/>
        </authorList>
    </citation>
    <scope>NUCLEOTIDE SEQUENCE</scope>
    <source>
        <strain evidence="1">BMA12</strain>
    </source>
</reference>
<comment type="caution">
    <text evidence="1">The sequence shown here is derived from an EMBL/GenBank/DDBJ whole genome shotgun (WGS) entry which is preliminary data.</text>
</comment>
<evidence type="ECO:0000313" key="2">
    <source>
        <dbReference type="Proteomes" id="UP001172083"/>
    </source>
</evidence>
<sequence>MSKTNDLAETLSNGDPEIKADLEKVFPVLYRKLHVANKRKATHQRSVDVAVYDSNRHIYPFWKEIHPLKTEK</sequence>
<dbReference type="EMBL" id="JAUJEB010000001">
    <property type="protein sequence ID" value="MDN5211025.1"/>
    <property type="molecule type" value="Genomic_DNA"/>
</dbReference>
<accession>A0ABT8L2I2</accession>
<organism evidence="1 2">
    <name type="scientific">Agaribacillus aureus</name>
    <dbReference type="NCBI Taxonomy" id="3051825"/>
    <lineage>
        <taxon>Bacteria</taxon>
        <taxon>Pseudomonadati</taxon>
        <taxon>Bacteroidota</taxon>
        <taxon>Cytophagia</taxon>
        <taxon>Cytophagales</taxon>
        <taxon>Splendidivirgaceae</taxon>
        <taxon>Agaribacillus</taxon>
    </lineage>
</organism>
<keyword evidence="2" id="KW-1185">Reference proteome</keyword>
<proteinExistence type="predicted"/>